<keyword evidence="9" id="KW-0418">Kinase</keyword>
<dbReference type="InterPro" id="IPR011006">
    <property type="entry name" value="CheY-like_superfamily"/>
</dbReference>
<dbReference type="CDD" id="cd00082">
    <property type="entry name" value="HisKA"/>
    <property type="match status" value="1"/>
</dbReference>
<comment type="catalytic activity">
    <reaction evidence="1">
        <text>ATP + protein L-histidine = ADP + protein N-phospho-L-histidine.</text>
        <dbReference type="EC" id="2.7.13.3"/>
    </reaction>
</comment>
<protein>
    <recommendedName>
        <fullName evidence="2">histidine kinase</fullName>
        <ecNumber evidence="2">2.7.13.3</ecNumber>
    </recommendedName>
</protein>
<dbReference type="InterPro" id="IPR001789">
    <property type="entry name" value="Sig_transdc_resp-reg_receiver"/>
</dbReference>
<keyword evidence="3 5" id="KW-0597">Phosphoprotein</keyword>
<evidence type="ECO:0000256" key="5">
    <source>
        <dbReference type="PROSITE-ProRule" id="PRU00169"/>
    </source>
</evidence>
<reference evidence="9 10" key="1">
    <citation type="submission" date="2017-10" db="EMBL/GenBank/DDBJ databases">
        <title>Genome sequence of Caulobacter mirabilis FWC38.</title>
        <authorList>
            <person name="Fiebig A."/>
            <person name="Crosson S."/>
        </authorList>
    </citation>
    <scope>NUCLEOTIDE SEQUENCE [LARGE SCALE GENOMIC DNA]</scope>
    <source>
        <strain evidence="9 10">FWC 38</strain>
    </source>
</reference>
<name>A0A2D2ATH6_9CAUL</name>
<evidence type="ECO:0000313" key="10">
    <source>
        <dbReference type="Proteomes" id="UP000228945"/>
    </source>
</evidence>
<feature type="transmembrane region" description="Helical" evidence="6">
    <location>
        <begin position="102"/>
        <end position="120"/>
    </location>
</feature>
<dbReference type="InterPro" id="IPR005467">
    <property type="entry name" value="His_kinase_dom"/>
</dbReference>
<dbReference type="InterPro" id="IPR004358">
    <property type="entry name" value="Sig_transdc_His_kin-like_C"/>
</dbReference>
<dbReference type="PANTHER" id="PTHR45339:SF1">
    <property type="entry name" value="HYBRID SIGNAL TRANSDUCTION HISTIDINE KINASE J"/>
    <property type="match status" value="1"/>
</dbReference>
<organism evidence="9 10">
    <name type="scientific">Caulobacter mirabilis</name>
    <dbReference type="NCBI Taxonomy" id="69666"/>
    <lineage>
        <taxon>Bacteria</taxon>
        <taxon>Pseudomonadati</taxon>
        <taxon>Pseudomonadota</taxon>
        <taxon>Alphaproteobacteria</taxon>
        <taxon>Caulobacterales</taxon>
        <taxon>Caulobacteraceae</taxon>
        <taxon>Caulobacter</taxon>
    </lineage>
</organism>
<dbReference type="AlphaFoldDB" id="A0A2D2ATH6"/>
<dbReference type="GO" id="GO:0000155">
    <property type="term" value="F:phosphorelay sensor kinase activity"/>
    <property type="evidence" value="ECO:0007669"/>
    <property type="project" value="InterPro"/>
</dbReference>
<dbReference type="Gene3D" id="3.40.50.2300">
    <property type="match status" value="1"/>
</dbReference>
<evidence type="ECO:0000256" key="4">
    <source>
        <dbReference type="ARBA" id="ARBA00023012"/>
    </source>
</evidence>
<dbReference type="Pfam" id="PF02518">
    <property type="entry name" value="HATPase_c"/>
    <property type="match status" value="1"/>
</dbReference>
<dbReference type="SMART" id="SM00448">
    <property type="entry name" value="REC"/>
    <property type="match status" value="1"/>
</dbReference>
<keyword evidence="6" id="KW-0812">Transmembrane</keyword>
<dbReference type="OrthoDB" id="7178349at2"/>
<dbReference type="PROSITE" id="PS50110">
    <property type="entry name" value="RESPONSE_REGULATORY"/>
    <property type="match status" value="1"/>
</dbReference>
<dbReference type="PRINTS" id="PR00344">
    <property type="entry name" value="BCTRLSENSOR"/>
</dbReference>
<feature type="transmembrane region" description="Helical" evidence="6">
    <location>
        <begin position="45"/>
        <end position="66"/>
    </location>
</feature>
<evidence type="ECO:0000256" key="6">
    <source>
        <dbReference type="SAM" id="Phobius"/>
    </source>
</evidence>
<evidence type="ECO:0000256" key="1">
    <source>
        <dbReference type="ARBA" id="ARBA00000085"/>
    </source>
</evidence>
<dbReference type="Pfam" id="PF00512">
    <property type="entry name" value="HisKA"/>
    <property type="match status" value="1"/>
</dbReference>
<gene>
    <name evidence="9" type="ORF">CSW64_02275</name>
</gene>
<feature type="transmembrane region" description="Helical" evidence="6">
    <location>
        <begin position="132"/>
        <end position="151"/>
    </location>
</feature>
<dbReference type="EMBL" id="CP024201">
    <property type="protein sequence ID" value="ATQ41322.1"/>
    <property type="molecule type" value="Genomic_DNA"/>
</dbReference>
<dbReference type="SUPFAM" id="SSF55874">
    <property type="entry name" value="ATPase domain of HSP90 chaperone/DNA topoisomerase II/histidine kinase"/>
    <property type="match status" value="1"/>
</dbReference>
<dbReference type="Gene3D" id="1.10.287.130">
    <property type="match status" value="1"/>
</dbReference>
<dbReference type="Gene3D" id="3.30.565.10">
    <property type="entry name" value="Histidine kinase-like ATPase, C-terminal domain"/>
    <property type="match status" value="1"/>
</dbReference>
<dbReference type="CDD" id="cd17546">
    <property type="entry name" value="REC_hyHK_CKI1_RcsC-like"/>
    <property type="match status" value="1"/>
</dbReference>
<dbReference type="CDD" id="cd16922">
    <property type="entry name" value="HATPase_EvgS-ArcB-TorS-like"/>
    <property type="match status" value="1"/>
</dbReference>
<keyword evidence="6" id="KW-1133">Transmembrane helix</keyword>
<keyword evidence="6" id="KW-0472">Membrane</keyword>
<dbReference type="SUPFAM" id="SSF47384">
    <property type="entry name" value="Homodimeric domain of signal transducing histidine kinase"/>
    <property type="match status" value="1"/>
</dbReference>
<evidence type="ECO:0000259" key="7">
    <source>
        <dbReference type="PROSITE" id="PS50109"/>
    </source>
</evidence>
<dbReference type="SMART" id="SM00388">
    <property type="entry name" value="HisKA"/>
    <property type="match status" value="1"/>
</dbReference>
<sequence>MSDPLVTRPCTEIVLLRRRGLRSTLVLTLVAAAGGWVWLGLPFAALWAAIVLVQIGLNRFIAARLAAATTESGVRTEWLIAATTFVYTVTYCGLPAGLVVLGGSATAMVAGLAMIGAISLSSTSEFVISRRIGLASLSALALVTTAVVIARTMSEPLINIAFALIAVFGFFFGVLQFGMHRVRVDRTLRAAVAEAKTANAAKSVFLATMSHEIRTPLNGVLGMAQAMEAGRLDPIQRERLGIIREAGQALTNLLNDILDLSKIEAGKLELDDEPFELDVVLRAGAASFAAVAADKGLDLSVEISAEAAGLYRGDPARLRQVLANLVSNAVKFTDQGGVSVTATRDEGGLKLTVSDTGPGIAPNRLGQLFGKFAQLDASATRRHGGTGLGLAISRELCELMGGSITVDSEPGRGSAFIVTLPLKPIEATVPSASVADLAEAAGRFELRVLAAEDNAVNRLVLETLLAQAGIVPTTVEDGAAAVRAWAERPWDLILMDVHMPVLDGLGAVREIRAREAAEGRSRTPVIALTANAMTHQVAELLAAGMDRHVPKPIVATDLFAAIESVLAEPAMALPSDAA</sequence>
<evidence type="ECO:0000256" key="2">
    <source>
        <dbReference type="ARBA" id="ARBA00012438"/>
    </source>
</evidence>
<accession>A0A2D2ATH6</accession>
<dbReference type="KEGG" id="cmb:CSW64_02275"/>
<feature type="modified residue" description="4-aspartylphosphate" evidence="5">
    <location>
        <position position="496"/>
    </location>
</feature>
<evidence type="ECO:0000259" key="8">
    <source>
        <dbReference type="PROSITE" id="PS50110"/>
    </source>
</evidence>
<evidence type="ECO:0000256" key="3">
    <source>
        <dbReference type="ARBA" id="ARBA00022553"/>
    </source>
</evidence>
<dbReference type="InterPro" id="IPR036890">
    <property type="entry name" value="HATPase_C_sf"/>
</dbReference>
<dbReference type="EC" id="2.7.13.3" evidence="2"/>
<dbReference type="FunFam" id="3.30.565.10:FF:000010">
    <property type="entry name" value="Sensor histidine kinase RcsC"/>
    <property type="match status" value="1"/>
</dbReference>
<dbReference type="Pfam" id="PF00072">
    <property type="entry name" value="Response_reg"/>
    <property type="match status" value="1"/>
</dbReference>
<dbReference type="SMART" id="SM00387">
    <property type="entry name" value="HATPase_c"/>
    <property type="match status" value="1"/>
</dbReference>
<dbReference type="InterPro" id="IPR036097">
    <property type="entry name" value="HisK_dim/P_sf"/>
</dbReference>
<dbReference type="PROSITE" id="PS50109">
    <property type="entry name" value="HIS_KIN"/>
    <property type="match status" value="1"/>
</dbReference>
<dbReference type="SUPFAM" id="SSF52172">
    <property type="entry name" value="CheY-like"/>
    <property type="match status" value="1"/>
</dbReference>
<feature type="transmembrane region" description="Helical" evidence="6">
    <location>
        <begin position="157"/>
        <end position="179"/>
    </location>
</feature>
<keyword evidence="10" id="KW-1185">Reference proteome</keyword>
<dbReference type="PANTHER" id="PTHR45339">
    <property type="entry name" value="HYBRID SIGNAL TRANSDUCTION HISTIDINE KINASE J"/>
    <property type="match status" value="1"/>
</dbReference>
<feature type="domain" description="Histidine kinase" evidence="7">
    <location>
        <begin position="208"/>
        <end position="424"/>
    </location>
</feature>
<dbReference type="Proteomes" id="UP000228945">
    <property type="component" value="Chromosome"/>
</dbReference>
<evidence type="ECO:0000313" key="9">
    <source>
        <dbReference type="EMBL" id="ATQ41322.1"/>
    </source>
</evidence>
<feature type="transmembrane region" description="Helical" evidence="6">
    <location>
        <begin position="21"/>
        <end position="39"/>
    </location>
</feature>
<dbReference type="InterPro" id="IPR003661">
    <property type="entry name" value="HisK_dim/P_dom"/>
</dbReference>
<keyword evidence="9" id="KW-0808">Transferase</keyword>
<dbReference type="InterPro" id="IPR003594">
    <property type="entry name" value="HATPase_dom"/>
</dbReference>
<keyword evidence="4" id="KW-0902">Two-component regulatory system</keyword>
<proteinExistence type="predicted"/>
<feature type="domain" description="Response regulatory" evidence="8">
    <location>
        <begin position="447"/>
        <end position="566"/>
    </location>
</feature>
<dbReference type="RefSeq" id="WP_099620579.1">
    <property type="nucleotide sequence ID" value="NZ_CP024201.1"/>
</dbReference>